<dbReference type="CDD" id="cd00854">
    <property type="entry name" value="NagA"/>
    <property type="match status" value="1"/>
</dbReference>
<dbReference type="EC" id="3.5.1.25" evidence="5"/>
<evidence type="ECO:0000313" key="7">
    <source>
        <dbReference type="EMBL" id="GGA93571.1"/>
    </source>
</evidence>
<comment type="caution">
    <text evidence="7">The sequence shown here is derived from an EMBL/GenBank/DDBJ whole genome shotgun (WGS) entry which is preliminary data.</text>
</comment>
<keyword evidence="3 5" id="KW-0378">Hydrolase</keyword>
<dbReference type="Pfam" id="PF01979">
    <property type="entry name" value="Amidohydro_1"/>
    <property type="match status" value="1"/>
</dbReference>
<dbReference type="EMBL" id="BMDY01000001">
    <property type="protein sequence ID" value="GGA93571.1"/>
    <property type="molecule type" value="Genomic_DNA"/>
</dbReference>
<dbReference type="InterPro" id="IPR011059">
    <property type="entry name" value="Metal-dep_hydrolase_composite"/>
</dbReference>
<feature type="domain" description="Amidohydrolase-related" evidence="6">
    <location>
        <begin position="51"/>
        <end position="374"/>
    </location>
</feature>
<comment type="catalytic activity">
    <reaction evidence="5">
        <text>N-acetyl-D-glucosamine 6-phosphate + H2O = D-glucosamine 6-phosphate + acetate</text>
        <dbReference type="Rhea" id="RHEA:22936"/>
        <dbReference type="ChEBI" id="CHEBI:15377"/>
        <dbReference type="ChEBI" id="CHEBI:30089"/>
        <dbReference type="ChEBI" id="CHEBI:57513"/>
        <dbReference type="ChEBI" id="CHEBI:58725"/>
        <dbReference type="EC" id="3.5.1.25"/>
    </reaction>
</comment>
<evidence type="ECO:0000313" key="8">
    <source>
        <dbReference type="Proteomes" id="UP000651977"/>
    </source>
</evidence>
<keyword evidence="2" id="KW-0479">Metal-binding</keyword>
<dbReference type="InterPro" id="IPR003764">
    <property type="entry name" value="GlcNAc_6-P_deAcase"/>
</dbReference>
<dbReference type="PIRSF" id="PIRSF038994">
    <property type="entry name" value="NagA"/>
    <property type="match status" value="1"/>
</dbReference>
<name>A0ABQ1HVK4_9ALTE</name>
<organism evidence="7 8">
    <name type="scientific">Agarivorans gilvus</name>
    <dbReference type="NCBI Taxonomy" id="680279"/>
    <lineage>
        <taxon>Bacteria</taxon>
        <taxon>Pseudomonadati</taxon>
        <taxon>Pseudomonadota</taxon>
        <taxon>Gammaproteobacteria</taxon>
        <taxon>Alteromonadales</taxon>
        <taxon>Alteromonadaceae</taxon>
        <taxon>Agarivorans</taxon>
    </lineage>
</organism>
<sequence>MMYALSNAVVFDGKELLTGYSVIVDKQHVISVIADTLVSPQIDVIDLNGATLCPGFIDLQLNGCGGVMLNGDFSTTNLELMHQTNLASGTTHFMPTLITTNDEEMEQAVAISRTHQQHQGSGNLGLHLEGPYLSVEKKGIHSEQLIRRLNKQRLQFLLDNSDAISKVTLAPENVELATISALKEAGILVSIGHTNATYQQATAAINAGAGFATHLFNAMSPMTGREPGVVGAIFDNNLYAGIIVDGHHVAAPNVRLAQRLLQQKLCLVTDATAAAGADIDSFDFVGRKISVQDGICVGDDGTLGGSALTMIEAVKNCVQSVGFSLRDSLRMASLYPATAISMEQQLGSIKSGYRANLTAFDKDFNVTLSISDGHLTQFKTTLA</sequence>
<comment type="similarity">
    <text evidence="1 5">Belongs to the metallo-dependent hydrolases superfamily. NagA family.</text>
</comment>
<reference evidence="8" key="1">
    <citation type="journal article" date="2019" name="Int. J. Syst. Evol. Microbiol.">
        <title>The Global Catalogue of Microorganisms (GCM) 10K type strain sequencing project: providing services to taxonomists for standard genome sequencing and annotation.</title>
        <authorList>
            <consortium name="The Broad Institute Genomics Platform"/>
            <consortium name="The Broad Institute Genome Sequencing Center for Infectious Disease"/>
            <person name="Wu L."/>
            <person name="Ma J."/>
        </authorList>
    </citation>
    <scope>NUCLEOTIDE SEQUENCE [LARGE SCALE GENOMIC DNA]</scope>
    <source>
        <strain evidence="8">CGMCC 1.10131</strain>
    </source>
</reference>
<protein>
    <recommendedName>
        <fullName evidence="5">N-acetylgalactosamine-6-phosphate deacetylase</fullName>
        <ecNumber evidence="5">3.5.1.25</ecNumber>
    </recommendedName>
    <alternativeName>
        <fullName evidence="5">N-acetylglucosamine-6-phosphate deacetylase</fullName>
    </alternativeName>
</protein>
<dbReference type="PANTHER" id="PTHR11113:SF14">
    <property type="entry name" value="N-ACETYLGLUCOSAMINE-6-PHOSPHATE DEACETYLASE"/>
    <property type="match status" value="1"/>
</dbReference>
<keyword evidence="8" id="KW-1185">Reference proteome</keyword>
<evidence type="ECO:0000256" key="2">
    <source>
        <dbReference type="ARBA" id="ARBA00022723"/>
    </source>
</evidence>
<evidence type="ECO:0000256" key="3">
    <source>
        <dbReference type="ARBA" id="ARBA00022801"/>
    </source>
</evidence>
<evidence type="ECO:0000256" key="4">
    <source>
        <dbReference type="ARBA" id="ARBA00023277"/>
    </source>
</evidence>
<accession>A0ABQ1HVK4</accession>
<dbReference type="Gene3D" id="3.20.20.140">
    <property type="entry name" value="Metal-dependent hydrolases"/>
    <property type="match status" value="1"/>
</dbReference>
<evidence type="ECO:0000256" key="5">
    <source>
        <dbReference type="PIRNR" id="PIRNR038994"/>
    </source>
</evidence>
<keyword evidence="4 5" id="KW-0119">Carbohydrate metabolism</keyword>
<dbReference type="SUPFAM" id="SSF51338">
    <property type="entry name" value="Composite domain of metallo-dependent hydrolases"/>
    <property type="match status" value="1"/>
</dbReference>
<dbReference type="SUPFAM" id="SSF51556">
    <property type="entry name" value="Metallo-dependent hydrolases"/>
    <property type="match status" value="1"/>
</dbReference>
<dbReference type="Gene3D" id="2.30.40.10">
    <property type="entry name" value="Urease, subunit C, domain 1"/>
    <property type="match status" value="1"/>
</dbReference>
<evidence type="ECO:0000256" key="1">
    <source>
        <dbReference type="ARBA" id="ARBA00010716"/>
    </source>
</evidence>
<dbReference type="InterPro" id="IPR006680">
    <property type="entry name" value="Amidohydro-rel"/>
</dbReference>
<dbReference type="RefSeq" id="WP_229711048.1">
    <property type="nucleotide sequence ID" value="NZ_BMDY01000001.1"/>
</dbReference>
<dbReference type="NCBIfam" id="TIGR00221">
    <property type="entry name" value="nagA"/>
    <property type="match status" value="1"/>
</dbReference>
<evidence type="ECO:0000259" key="6">
    <source>
        <dbReference type="Pfam" id="PF01979"/>
    </source>
</evidence>
<dbReference type="NCBIfam" id="NF008371">
    <property type="entry name" value="PRK11170.1"/>
    <property type="match status" value="1"/>
</dbReference>
<dbReference type="InterPro" id="IPR032466">
    <property type="entry name" value="Metal_Hydrolase"/>
</dbReference>
<dbReference type="PANTHER" id="PTHR11113">
    <property type="entry name" value="N-ACETYLGLUCOSAMINE-6-PHOSPHATE DEACETYLASE"/>
    <property type="match status" value="1"/>
</dbReference>
<gene>
    <name evidence="7" type="ORF">GCM10007414_02850</name>
</gene>
<dbReference type="Proteomes" id="UP000651977">
    <property type="component" value="Unassembled WGS sequence"/>
</dbReference>
<proteinExistence type="inferred from homology"/>